<reference evidence="1 2" key="1">
    <citation type="submission" date="2020-08" db="EMBL/GenBank/DDBJ databases">
        <title>Sequencing the genomes of 1000 actinobacteria strains.</title>
        <authorList>
            <person name="Klenk H.-P."/>
        </authorList>
    </citation>
    <scope>NUCLEOTIDE SEQUENCE [LARGE SCALE GENOMIC DNA]</scope>
    <source>
        <strain evidence="1 2">DSM 43851</strain>
    </source>
</reference>
<dbReference type="RefSeq" id="WP_184870436.1">
    <property type="nucleotide sequence ID" value="NZ_BAAAWY010000004.1"/>
</dbReference>
<dbReference type="AlphaFoldDB" id="A0A7W9KT52"/>
<comment type="caution">
    <text evidence="1">The sequence shown here is derived from an EMBL/GenBank/DDBJ whole genome shotgun (WGS) entry which is preliminary data.</text>
</comment>
<gene>
    <name evidence="1" type="ORF">BJ998_009222</name>
</gene>
<evidence type="ECO:0000313" key="2">
    <source>
        <dbReference type="Proteomes" id="UP000585638"/>
    </source>
</evidence>
<dbReference type="EMBL" id="JACHIR010000004">
    <property type="protein sequence ID" value="MBB5897963.1"/>
    <property type="molecule type" value="Genomic_DNA"/>
</dbReference>
<dbReference type="Proteomes" id="UP000585638">
    <property type="component" value="Unassembled WGS sequence"/>
</dbReference>
<name>A0A7W9KT52_9PSEU</name>
<evidence type="ECO:0000313" key="1">
    <source>
        <dbReference type="EMBL" id="MBB5897963.1"/>
    </source>
</evidence>
<proteinExistence type="predicted"/>
<protein>
    <recommendedName>
        <fullName evidence="3">Sigma-70-like protein</fullName>
    </recommendedName>
</protein>
<organism evidence="1 2">
    <name type="scientific">Kutzneria kofuensis</name>
    <dbReference type="NCBI Taxonomy" id="103725"/>
    <lineage>
        <taxon>Bacteria</taxon>
        <taxon>Bacillati</taxon>
        <taxon>Actinomycetota</taxon>
        <taxon>Actinomycetes</taxon>
        <taxon>Pseudonocardiales</taxon>
        <taxon>Pseudonocardiaceae</taxon>
        <taxon>Kutzneria</taxon>
    </lineage>
</organism>
<accession>A0A7W9KT52</accession>
<sequence length="66" mass="6738">MAGSDGSREAALRRLPAAYSLALRLRDAGVSEALIAECVGVEPEAVGAMLAVGEAKLAAARGRELE</sequence>
<keyword evidence="2" id="KW-1185">Reference proteome</keyword>
<evidence type="ECO:0008006" key="3">
    <source>
        <dbReference type="Google" id="ProtNLM"/>
    </source>
</evidence>